<gene>
    <name evidence="1" type="ORF">SCF082_LOCUS32751</name>
</gene>
<protein>
    <submittedName>
        <fullName evidence="1">PX domain-containing protein</fullName>
    </submittedName>
</protein>
<comment type="caution">
    <text evidence="1">The sequence shown here is derived from an EMBL/GenBank/DDBJ whole genome shotgun (WGS) entry which is preliminary data.</text>
</comment>
<dbReference type="EMBL" id="CAXAMM010028613">
    <property type="protein sequence ID" value="CAK9063133.1"/>
    <property type="molecule type" value="Genomic_DNA"/>
</dbReference>
<accession>A0ABP0NH80</accession>
<proteinExistence type="predicted"/>
<keyword evidence="2" id="KW-1185">Reference proteome</keyword>
<evidence type="ECO:0000313" key="1">
    <source>
        <dbReference type="EMBL" id="CAK9063133.1"/>
    </source>
</evidence>
<sequence length="165" mass="19678">MCDTKWGFNTNYGHRTLPFKWQSSNGFHFYEESPLTKKNFRPSHLPALREDFLPMTTQYGERAQDKRWAMSGYGCHRNLIWDDSLRMPRNPFAGKPNREMTYVKESPLLSTPRRLAQWDMQRTMRGSSTPRMKHIIPLPELNRRHREVLEKSTEELAAMMRLFED</sequence>
<evidence type="ECO:0000313" key="2">
    <source>
        <dbReference type="Proteomes" id="UP001642464"/>
    </source>
</evidence>
<organism evidence="1 2">
    <name type="scientific">Durusdinium trenchii</name>
    <dbReference type="NCBI Taxonomy" id="1381693"/>
    <lineage>
        <taxon>Eukaryota</taxon>
        <taxon>Sar</taxon>
        <taxon>Alveolata</taxon>
        <taxon>Dinophyceae</taxon>
        <taxon>Suessiales</taxon>
        <taxon>Symbiodiniaceae</taxon>
        <taxon>Durusdinium</taxon>
    </lineage>
</organism>
<name>A0ABP0NH80_9DINO</name>
<dbReference type="Proteomes" id="UP001642464">
    <property type="component" value="Unassembled WGS sequence"/>
</dbReference>
<reference evidence="1 2" key="1">
    <citation type="submission" date="2024-02" db="EMBL/GenBank/DDBJ databases">
        <authorList>
            <person name="Chen Y."/>
            <person name="Shah S."/>
            <person name="Dougan E. K."/>
            <person name="Thang M."/>
            <person name="Chan C."/>
        </authorList>
    </citation>
    <scope>NUCLEOTIDE SEQUENCE [LARGE SCALE GENOMIC DNA]</scope>
</reference>